<sequence length="311" mass="35050">MKKMKLGLQVGRFIAVWGLFQLCYSISANNAFEQKIEQTIGAVETRIALDLPRLKLANPRLRTVTHEASIVQYIEQVNAQLANKQSPVTLRSIQGIPPRGELTGTARVVNLATGDQNIRLLLEVAPQTLAEQFSYTALLATLLLQSLWSRQSLRRQRHKSKTQDTTVANDSKLIINLHDKTLSYGKTSQPVLMSNKPFCFYAALVEYCSLHPDAYLKHNSDVPEDLIQLANRYFSRLIALGHTKRKRPDFATNLDKTLSEVRSALDDVFRDQADAKDPFYPPKAQGEGSRSKMHNYALLHLEPGRIEVLGR</sequence>
<gene>
    <name evidence="1" type="ORF">LJ739_09075</name>
</gene>
<dbReference type="RefSeq" id="WP_229159607.1">
    <property type="nucleotide sequence ID" value="NZ_JAJEWP010000002.1"/>
</dbReference>
<reference evidence="1 2" key="1">
    <citation type="submission" date="2021-10" db="EMBL/GenBank/DDBJ databases">
        <title>Draft genome of Aestuariibacter halophilus JC2043.</title>
        <authorList>
            <person name="Emsley S.A."/>
            <person name="Pfannmuller K.M."/>
            <person name="Ushijima B."/>
            <person name="Saw J.H."/>
            <person name="Videau P."/>
        </authorList>
    </citation>
    <scope>NUCLEOTIDE SEQUENCE [LARGE SCALE GENOMIC DNA]</scope>
    <source>
        <strain evidence="1 2">JC2043</strain>
    </source>
</reference>
<protein>
    <submittedName>
        <fullName evidence="1">Uncharacterized protein</fullName>
    </submittedName>
</protein>
<keyword evidence="2" id="KW-1185">Reference proteome</keyword>
<name>A0ABS8G760_9ALTE</name>
<accession>A0ABS8G760</accession>
<proteinExistence type="predicted"/>
<comment type="caution">
    <text evidence="1">The sequence shown here is derived from an EMBL/GenBank/DDBJ whole genome shotgun (WGS) entry which is preliminary data.</text>
</comment>
<dbReference type="Proteomes" id="UP001520878">
    <property type="component" value="Unassembled WGS sequence"/>
</dbReference>
<evidence type="ECO:0000313" key="2">
    <source>
        <dbReference type="Proteomes" id="UP001520878"/>
    </source>
</evidence>
<organism evidence="1 2">
    <name type="scientific">Fluctibacter halophilus</name>
    <dbReference type="NCBI Taxonomy" id="226011"/>
    <lineage>
        <taxon>Bacteria</taxon>
        <taxon>Pseudomonadati</taxon>
        <taxon>Pseudomonadota</taxon>
        <taxon>Gammaproteobacteria</taxon>
        <taxon>Alteromonadales</taxon>
        <taxon>Alteromonadaceae</taxon>
        <taxon>Fluctibacter</taxon>
    </lineage>
</organism>
<evidence type="ECO:0000313" key="1">
    <source>
        <dbReference type="EMBL" id="MCC2616390.1"/>
    </source>
</evidence>
<dbReference type="EMBL" id="JAJEWP010000002">
    <property type="protein sequence ID" value="MCC2616390.1"/>
    <property type="molecule type" value="Genomic_DNA"/>
</dbReference>